<protein>
    <submittedName>
        <fullName evidence="5">Response regulator receiver domain-containing protein</fullName>
    </submittedName>
</protein>
<accession>A0A2S5T2D1</accession>
<gene>
    <name evidence="4" type="ORF">C1702_13890</name>
    <name evidence="5" type="ORF">EV676_103344</name>
</gene>
<keyword evidence="1 2" id="KW-0597">Phosphoprotein</keyword>
<dbReference type="Proteomes" id="UP000239406">
    <property type="component" value="Unassembled WGS sequence"/>
</dbReference>
<dbReference type="RefSeq" id="WP_104358310.1">
    <property type="nucleotide sequence ID" value="NZ_CALFFA010000006.1"/>
</dbReference>
<dbReference type="Gene3D" id="3.40.50.2300">
    <property type="match status" value="1"/>
</dbReference>
<proteinExistence type="predicted"/>
<evidence type="ECO:0000313" key="5">
    <source>
        <dbReference type="EMBL" id="TCP08311.1"/>
    </source>
</evidence>
<dbReference type="GO" id="GO:0000160">
    <property type="term" value="P:phosphorelay signal transduction system"/>
    <property type="evidence" value="ECO:0007669"/>
    <property type="project" value="InterPro"/>
</dbReference>
<reference evidence="5 7" key="2">
    <citation type="submission" date="2019-03" db="EMBL/GenBank/DDBJ databases">
        <title>Genomic Encyclopedia of Type Strains, Phase IV (KMG-IV): sequencing the most valuable type-strain genomes for metagenomic binning, comparative biology and taxonomic classification.</title>
        <authorList>
            <person name="Goeker M."/>
        </authorList>
    </citation>
    <scope>NUCLEOTIDE SEQUENCE [LARGE SCALE GENOMIC DNA]</scope>
    <source>
        <strain evidence="5 7">DSM 15264</strain>
    </source>
</reference>
<dbReference type="SUPFAM" id="SSF52172">
    <property type="entry name" value="CheY-like"/>
    <property type="match status" value="1"/>
</dbReference>
<evidence type="ECO:0000259" key="3">
    <source>
        <dbReference type="PROSITE" id="PS50110"/>
    </source>
</evidence>
<dbReference type="CDD" id="cd17546">
    <property type="entry name" value="REC_hyHK_CKI1_RcsC-like"/>
    <property type="match status" value="1"/>
</dbReference>
<dbReference type="SMART" id="SM00448">
    <property type="entry name" value="REC"/>
    <property type="match status" value="1"/>
</dbReference>
<feature type="modified residue" description="4-aspartylphosphate" evidence="2">
    <location>
        <position position="51"/>
    </location>
</feature>
<dbReference type="Proteomes" id="UP000294772">
    <property type="component" value="Unassembled WGS sequence"/>
</dbReference>
<keyword evidence="6" id="KW-1185">Reference proteome</keyword>
<organism evidence="4 6">
    <name type="scientific">Caldimonas thermodepolymerans</name>
    <dbReference type="NCBI Taxonomy" id="215580"/>
    <lineage>
        <taxon>Bacteria</taxon>
        <taxon>Pseudomonadati</taxon>
        <taxon>Pseudomonadota</taxon>
        <taxon>Betaproteobacteria</taxon>
        <taxon>Burkholderiales</taxon>
        <taxon>Sphaerotilaceae</taxon>
        <taxon>Caldimonas</taxon>
    </lineage>
</organism>
<dbReference type="InterPro" id="IPR001789">
    <property type="entry name" value="Sig_transdc_resp-reg_receiver"/>
</dbReference>
<dbReference type="AlphaFoldDB" id="A0A2S5T2D1"/>
<sequence>MDFLVVEDDPVSAQVAAGMLKALGYAVRIAEDGVQAIAACRRQAPDAVLMDVQMPVMDGLETTRQLRLLQGDGELPYFSIIVASAHYTPADRAACFAAGADGFVTKPLMMAKLGAEIYNVTRARLFPGGGGPAMQPLAE</sequence>
<dbReference type="PANTHER" id="PTHR45339">
    <property type="entry name" value="HYBRID SIGNAL TRANSDUCTION HISTIDINE KINASE J"/>
    <property type="match status" value="1"/>
</dbReference>
<dbReference type="PROSITE" id="PS50110">
    <property type="entry name" value="RESPONSE_REGULATORY"/>
    <property type="match status" value="1"/>
</dbReference>
<dbReference type="EMBL" id="PSNY01000015">
    <property type="protein sequence ID" value="PPE69133.1"/>
    <property type="molecule type" value="Genomic_DNA"/>
</dbReference>
<evidence type="ECO:0000313" key="4">
    <source>
        <dbReference type="EMBL" id="PPE69133.1"/>
    </source>
</evidence>
<name>A0A2S5T2D1_9BURK</name>
<reference evidence="4 6" key="1">
    <citation type="submission" date="2018-02" db="EMBL/GenBank/DDBJ databases">
        <title>Reclassifiation of [Polyangium] brachysporum DSM 7029 as Guopingzhaonella breviflexa gen. nov., sp. nov., a member of the family Comamonadaceae.</title>
        <authorList>
            <person name="Tang B."/>
        </authorList>
    </citation>
    <scope>NUCLEOTIDE SEQUENCE [LARGE SCALE GENOMIC DNA]</scope>
    <source>
        <strain evidence="4 6">DSM 15344</strain>
    </source>
</reference>
<dbReference type="EMBL" id="SLXF01000003">
    <property type="protein sequence ID" value="TCP08311.1"/>
    <property type="molecule type" value="Genomic_DNA"/>
</dbReference>
<evidence type="ECO:0000313" key="6">
    <source>
        <dbReference type="Proteomes" id="UP000239406"/>
    </source>
</evidence>
<dbReference type="OrthoDB" id="9179585at2"/>
<evidence type="ECO:0000256" key="2">
    <source>
        <dbReference type="PROSITE-ProRule" id="PRU00169"/>
    </source>
</evidence>
<dbReference type="Pfam" id="PF00072">
    <property type="entry name" value="Response_reg"/>
    <property type="match status" value="1"/>
</dbReference>
<evidence type="ECO:0000313" key="7">
    <source>
        <dbReference type="Proteomes" id="UP000294772"/>
    </source>
</evidence>
<dbReference type="InterPro" id="IPR011006">
    <property type="entry name" value="CheY-like_superfamily"/>
</dbReference>
<dbReference type="PANTHER" id="PTHR45339:SF3">
    <property type="entry name" value="HISTIDINE KINASE"/>
    <property type="match status" value="1"/>
</dbReference>
<evidence type="ECO:0000256" key="1">
    <source>
        <dbReference type="ARBA" id="ARBA00022553"/>
    </source>
</evidence>
<feature type="domain" description="Response regulatory" evidence="3">
    <location>
        <begin position="2"/>
        <end position="121"/>
    </location>
</feature>
<comment type="caution">
    <text evidence="4">The sequence shown here is derived from an EMBL/GenBank/DDBJ whole genome shotgun (WGS) entry which is preliminary data.</text>
</comment>